<keyword evidence="3" id="KW-1185">Reference proteome</keyword>
<organism evidence="2 3">
    <name type="scientific">Diploscapter pachys</name>
    <dbReference type="NCBI Taxonomy" id="2018661"/>
    <lineage>
        <taxon>Eukaryota</taxon>
        <taxon>Metazoa</taxon>
        <taxon>Ecdysozoa</taxon>
        <taxon>Nematoda</taxon>
        <taxon>Chromadorea</taxon>
        <taxon>Rhabditida</taxon>
        <taxon>Rhabditina</taxon>
        <taxon>Rhabditomorpha</taxon>
        <taxon>Rhabditoidea</taxon>
        <taxon>Rhabditidae</taxon>
        <taxon>Diploscapter</taxon>
    </lineage>
</organism>
<protein>
    <submittedName>
        <fullName evidence="2">Uncharacterized protein</fullName>
    </submittedName>
</protein>
<feature type="region of interest" description="Disordered" evidence="1">
    <location>
        <begin position="113"/>
        <end position="143"/>
    </location>
</feature>
<accession>A0A2A2K1M7</accession>
<dbReference type="EMBL" id="LIAE01009882">
    <property type="protein sequence ID" value="PAV67793.1"/>
    <property type="molecule type" value="Genomic_DNA"/>
</dbReference>
<evidence type="ECO:0000313" key="3">
    <source>
        <dbReference type="Proteomes" id="UP000218231"/>
    </source>
</evidence>
<gene>
    <name evidence="2" type="ORF">WR25_02663</name>
</gene>
<evidence type="ECO:0000256" key="1">
    <source>
        <dbReference type="SAM" id="MobiDB-lite"/>
    </source>
</evidence>
<evidence type="ECO:0000313" key="2">
    <source>
        <dbReference type="EMBL" id="PAV67793.1"/>
    </source>
</evidence>
<dbReference type="AlphaFoldDB" id="A0A2A2K1M7"/>
<feature type="compositionally biased region" description="Basic residues" evidence="1">
    <location>
        <begin position="120"/>
        <end position="141"/>
    </location>
</feature>
<proteinExistence type="predicted"/>
<comment type="caution">
    <text evidence="2">The sequence shown here is derived from an EMBL/GenBank/DDBJ whole genome shotgun (WGS) entry which is preliminary data.</text>
</comment>
<name>A0A2A2K1M7_9BILA</name>
<sequence length="197" mass="22448">MLDGDRDEFRAAECTRHADGEKGSVATRAQVLTAHAAKHVTKYVAIGRPLLRRQLIALVLPDRAHRFFEPARVRLVRRRLHVGGSMSEDDRCQAAADRRFSERPRILCRDNPTALGAQRLTRRKPRLGKQRQKRRDGRRGRREWTIARLGTPRAEEPPVRLVGAKRRRGGRTPDIGFDTLPITRRKLGKIGFEVSAV</sequence>
<dbReference type="Proteomes" id="UP000218231">
    <property type="component" value="Unassembled WGS sequence"/>
</dbReference>
<reference evidence="2 3" key="1">
    <citation type="journal article" date="2017" name="Curr. Biol.">
        <title>Genome architecture and evolution of a unichromosomal asexual nematode.</title>
        <authorList>
            <person name="Fradin H."/>
            <person name="Zegar C."/>
            <person name="Gutwein M."/>
            <person name="Lucas J."/>
            <person name="Kovtun M."/>
            <person name="Corcoran D."/>
            <person name="Baugh L.R."/>
            <person name="Kiontke K."/>
            <person name="Gunsalus K."/>
            <person name="Fitch D.H."/>
            <person name="Piano F."/>
        </authorList>
    </citation>
    <scope>NUCLEOTIDE SEQUENCE [LARGE SCALE GENOMIC DNA]</scope>
    <source>
        <strain evidence="2">PF1309</strain>
    </source>
</reference>